<dbReference type="Gene3D" id="3.40.50.300">
    <property type="entry name" value="P-loop containing nucleotide triphosphate hydrolases"/>
    <property type="match status" value="2"/>
</dbReference>
<evidence type="ECO:0000256" key="11">
    <source>
        <dbReference type="ARBA" id="ARBA00023204"/>
    </source>
</evidence>
<dbReference type="Pfam" id="PF06733">
    <property type="entry name" value="DEAD_2"/>
    <property type="match status" value="1"/>
</dbReference>
<dbReference type="GO" id="GO:0005524">
    <property type="term" value="F:ATP binding"/>
    <property type="evidence" value="ECO:0007669"/>
    <property type="project" value="UniProtKB-KW"/>
</dbReference>
<keyword evidence="4" id="KW-0227">DNA damage</keyword>
<dbReference type="GO" id="GO:0003677">
    <property type="term" value="F:DNA binding"/>
    <property type="evidence" value="ECO:0007669"/>
    <property type="project" value="UniProtKB-KW"/>
</dbReference>
<keyword evidence="2" id="KW-0479">Metal-binding</keyword>
<dbReference type="Proteomes" id="UP000502041">
    <property type="component" value="Chromosome"/>
</dbReference>
<keyword evidence="7" id="KW-0067">ATP-binding</keyword>
<name>A0A6H2H7G2_9BURK</name>
<dbReference type="EMBL" id="CP051461">
    <property type="protein sequence ID" value="QJC55436.1"/>
    <property type="molecule type" value="Genomic_DNA"/>
</dbReference>
<dbReference type="PANTHER" id="PTHR11472:SF34">
    <property type="entry name" value="REGULATOR OF TELOMERE ELONGATION HELICASE 1"/>
    <property type="match status" value="1"/>
</dbReference>
<dbReference type="RefSeq" id="WP_168921304.1">
    <property type="nucleotide sequence ID" value="NZ_CP051461.1"/>
</dbReference>
<dbReference type="InterPro" id="IPR006554">
    <property type="entry name" value="Helicase-like_DEXD_c2"/>
</dbReference>
<keyword evidence="8" id="KW-0408">Iron</keyword>
<reference evidence="15 16" key="1">
    <citation type="submission" date="2020-04" db="EMBL/GenBank/DDBJ databases">
        <title>Complete genome of a Psychrophilic, Marine, Gas Vacuolate Bacterium Polaromonas vacuolata KCTC 22033T.</title>
        <authorList>
            <person name="Hwang K."/>
            <person name="Kim K.M."/>
        </authorList>
    </citation>
    <scope>NUCLEOTIDE SEQUENCE [LARGE SCALE GENOMIC DNA]</scope>
    <source>
        <strain evidence="15 16">KCTC 22033</strain>
    </source>
</reference>
<gene>
    <name evidence="15" type="primary">dinG_1</name>
    <name evidence="15" type="ORF">HC248_00716</name>
</gene>
<dbReference type="InterPro" id="IPR011604">
    <property type="entry name" value="PDDEXK-like_dom_sf"/>
</dbReference>
<dbReference type="InterPro" id="IPR010614">
    <property type="entry name" value="RAD3-like_helicase_DEAD"/>
</dbReference>
<keyword evidence="3" id="KW-0547">Nucleotide-binding</keyword>
<keyword evidence="6 15" id="KW-0347">Helicase</keyword>
<evidence type="ECO:0000256" key="9">
    <source>
        <dbReference type="ARBA" id="ARBA00023014"/>
    </source>
</evidence>
<dbReference type="PANTHER" id="PTHR11472">
    <property type="entry name" value="DNA REPAIR DEAD HELICASE RAD3/XP-D SUBFAMILY MEMBER"/>
    <property type="match status" value="1"/>
</dbReference>
<evidence type="ECO:0000256" key="13">
    <source>
        <dbReference type="ARBA" id="ARBA00038058"/>
    </source>
</evidence>
<evidence type="ECO:0000259" key="14">
    <source>
        <dbReference type="PROSITE" id="PS51193"/>
    </source>
</evidence>
<dbReference type="Pfam" id="PF13307">
    <property type="entry name" value="Helicase_C_2"/>
    <property type="match status" value="1"/>
</dbReference>
<accession>A0A6H2H7G2</accession>
<dbReference type="GO" id="GO:0006281">
    <property type="term" value="P:DNA repair"/>
    <property type="evidence" value="ECO:0007669"/>
    <property type="project" value="UniProtKB-KW"/>
</dbReference>
<dbReference type="GO" id="GO:0051539">
    <property type="term" value="F:4 iron, 4 sulfur cluster binding"/>
    <property type="evidence" value="ECO:0007669"/>
    <property type="project" value="UniProtKB-KW"/>
</dbReference>
<keyword evidence="1" id="KW-0004">4Fe-4S</keyword>
<dbReference type="KEGG" id="pvac:HC248_00716"/>
<dbReference type="SUPFAM" id="SSF52540">
    <property type="entry name" value="P-loop containing nucleoside triphosphate hydrolases"/>
    <property type="match status" value="1"/>
</dbReference>
<evidence type="ECO:0000256" key="8">
    <source>
        <dbReference type="ARBA" id="ARBA00023004"/>
    </source>
</evidence>
<sequence length="777" mass="87223">MTSSPIYTVAVRALCEFTAKHGDLDLRFTPSPSAQEGMAGHALVASRRPEGYETEVSLEGHYKSLVVRGRADGYDPALNLLEEVKTFRGDLHNMAENRRTLHWAQLKIYGWLLCQQKGLDAINLSLVYFDVASLQETPITECIDALSLRHFFELHCERFLAWAEQELAHRLARDVALTDLKFPHPAFRAGQRELAEAVYKASHAGVCLLAQATTGIGKTIGTVFPLLKSMPKQRQDKLFFLAAKTPGRQLALEALGLLQQASALPLRALELVSREKSCEHPDKACHGDSCPLARGFYDRLPAARSAAVLHAQSGSILDKFRLRELALAHQVCPYYLSQELVRWSDVVVGDYNYYFDSSAMLFTMSQLWQWRVSVLVDEAHNLLERGRKMYSASMDQSVLRALHATAPKAVKKVLERLDKSLSELHKTQVAVWQVYPEIPIDFLKTLQLALSNITDFMLANPTRMDGALQDFYFEALHFSRMADAFGPHSLFDISLLDKPDQPLALAQGCAVLNIRNILPAPFLAPRFLLARTVTLFSATLSPRIFYRTTLGLPDDSAWIDVNSPFTAAQLKVAAVSNISTRFQHRDASLERIADLMARQYQTEPGNYLAFTSSYDYLEKLEKLFKQRYPFISCWSQTRQMDEAGRDQFLARFSAQSQGIGFAVLGGAFAEGVDLPGRRLIGAFIATLGMPQVNAINEEMKNRLASYMNQSGQATHSILAYNYTYLYPGLQKVVQAAGRVIRTPSDMGVIYLMDDRFNKAEVRALLPAWWKVERLHAP</sequence>
<keyword evidence="16" id="KW-1185">Reference proteome</keyword>
<evidence type="ECO:0000256" key="1">
    <source>
        <dbReference type="ARBA" id="ARBA00022485"/>
    </source>
</evidence>
<evidence type="ECO:0000256" key="12">
    <source>
        <dbReference type="ARBA" id="ARBA00023235"/>
    </source>
</evidence>
<protein>
    <submittedName>
        <fullName evidence="15">Putative ATP-dependent helicase DinG</fullName>
        <ecNumber evidence="15">3.6.4.12</ecNumber>
    </submittedName>
</protein>
<keyword evidence="5 15" id="KW-0378">Hydrolase</keyword>
<dbReference type="AlphaFoldDB" id="A0A6H2H7G2"/>
<keyword evidence="11" id="KW-0234">DNA repair</keyword>
<dbReference type="SMART" id="SM00491">
    <property type="entry name" value="HELICc2"/>
    <property type="match status" value="1"/>
</dbReference>
<dbReference type="PROSITE" id="PS51193">
    <property type="entry name" value="HELICASE_ATP_BIND_2"/>
    <property type="match status" value="1"/>
</dbReference>
<keyword evidence="12" id="KW-0413">Isomerase</keyword>
<keyword evidence="9" id="KW-0411">Iron-sulfur</keyword>
<organism evidence="15 16">
    <name type="scientific">Polaromonas vacuolata</name>
    <dbReference type="NCBI Taxonomy" id="37448"/>
    <lineage>
        <taxon>Bacteria</taxon>
        <taxon>Pseudomonadati</taxon>
        <taxon>Pseudomonadota</taxon>
        <taxon>Betaproteobacteria</taxon>
        <taxon>Burkholderiales</taxon>
        <taxon>Comamonadaceae</taxon>
        <taxon>Polaromonas</taxon>
    </lineage>
</organism>
<evidence type="ECO:0000256" key="4">
    <source>
        <dbReference type="ARBA" id="ARBA00022763"/>
    </source>
</evidence>
<evidence type="ECO:0000256" key="5">
    <source>
        <dbReference type="ARBA" id="ARBA00022801"/>
    </source>
</evidence>
<dbReference type="InterPro" id="IPR045028">
    <property type="entry name" value="DinG/Rad3-like"/>
</dbReference>
<evidence type="ECO:0000256" key="6">
    <source>
        <dbReference type="ARBA" id="ARBA00022806"/>
    </source>
</evidence>
<evidence type="ECO:0000256" key="2">
    <source>
        <dbReference type="ARBA" id="ARBA00022723"/>
    </source>
</evidence>
<dbReference type="InterPro" id="IPR006555">
    <property type="entry name" value="ATP-dep_Helicase_C"/>
</dbReference>
<feature type="domain" description="Helicase ATP-binding" evidence="14">
    <location>
        <begin position="177"/>
        <end position="441"/>
    </location>
</feature>
<comment type="similarity">
    <text evidence="13">Belongs to the helicase family. DinG subfamily.</text>
</comment>
<dbReference type="InterPro" id="IPR014013">
    <property type="entry name" value="Helic_SF1/SF2_ATP-bd_DinG/Rad3"/>
</dbReference>
<dbReference type="GO" id="GO:0003678">
    <property type="term" value="F:DNA helicase activity"/>
    <property type="evidence" value="ECO:0007669"/>
    <property type="project" value="UniProtKB-EC"/>
</dbReference>
<evidence type="ECO:0000256" key="10">
    <source>
        <dbReference type="ARBA" id="ARBA00023125"/>
    </source>
</evidence>
<evidence type="ECO:0000256" key="7">
    <source>
        <dbReference type="ARBA" id="ARBA00022840"/>
    </source>
</evidence>
<dbReference type="GO" id="GO:0016818">
    <property type="term" value="F:hydrolase activity, acting on acid anhydrides, in phosphorus-containing anhydrides"/>
    <property type="evidence" value="ECO:0007669"/>
    <property type="project" value="InterPro"/>
</dbReference>
<keyword evidence="10" id="KW-0238">DNA-binding</keyword>
<dbReference type="InterPro" id="IPR027417">
    <property type="entry name" value="P-loop_NTPase"/>
</dbReference>
<dbReference type="GO" id="GO:0046872">
    <property type="term" value="F:metal ion binding"/>
    <property type="evidence" value="ECO:0007669"/>
    <property type="project" value="UniProtKB-KW"/>
</dbReference>
<evidence type="ECO:0000313" key="16">
    <source>
        <dbReference type="Proteomes" id="UP000502041"/>
    </source>
</evidence>
<proteinExistence type="inferred from homology"/>
<dbReference type="SMART" id="SM00488">
    <property type="entry name" value="DEXDc2"/>
    <property type="match status" value="1"/>
</dbReference>
<evidence type="ECO:0000256" key="3">
    <source>
        <dbReference type="ARBA" id="ARBA00022741"/>
    </source>
</evidence>
<dbReference type="EC" id="3.6.4.12" evidence="15"/>
<dbReference type="Gene3D" id="3.90.320.10">
    <property type="match status" value="1"/>
</dbReference>
<evidence type="ECO:0000313" key="15">
    <source>
        <dbReference type="EMBL" id="QJC55436.1"/>
    </source>
</evidence>